<evidence type="ECO:0000313" key="8">
    <source>
        <dbReference type="Proteomes" id="UP001267426"/>
    </source>
</evidence>
<dbReference type="InterPro" id="IPR013525">
    <property type="entry name" value="ABC2_TM"/>
</dbReference>
<reference evidence="7 8" key="1">
    <citation type="submission" date="2023-09" db="EMBL/GenBank/DDBJ databases">
        <authorList>
            <person name="Rey-Velasco X."/>
        </authorList>
    </citation>
    <scope>NUCLEOTIDE SEQUENCE [LARGE SCALE GENOMIC DNA]</scope>
    <source>
        <strain evidence="7 8">F394</strain>
    </source>
</reference>
<dbReference type="InterPro" id="IPR051784">
    <property type="entry name" value="Nod_factor_ABC_transporter"/>
</dbReference>
<name>A0ABU3BMJ9_9BACT</name>
<accession>A0ABU3BMJ9</accession>
<evidence type="ECO:0000256" key="2">
    <source>
        <dbReference type="ARBA" id="ARBA00022692"/>
    </source>
</evidence>
<gene>
    <name evidence="7" type="ORF">RM540_02090</name>
</gene>
<keyword evidence="3 5" id="KW-1133">Transmembrane helix</keyword>
<dbReference type="PANTHER" id="PTHR43229">
    <property type="entry name" value="NODULATION PROTEIN J"/>
    <property type="match status" value="1"/>
</dbReference>
<dbReference type="PIRSF" id="PIRSF006648">
    <property type="entry name" value="DrrB"/>
    <property type="match status" value="1"/>
</dbReference>
<comment type="caution">
    <text evidence="7">The sequence shown here is derived from an EMBL/GenBank/DDBJ whole genome shotgun (WGS) entry which is preliminary data.</text>
</comment>
<proteinExistence type="inferred from homology"/>
<comment type="subcellular location">
    <subcellularLocation>
        <location evidence="5">Cell membrane</location>
        <topology evidence="5">Multi-pass membrane protein</topology>
    </subcellularLocation>
    <subcellularLocation>
        <location evidence="1">Membrane</location>
        <topology evidence="1">Multi-pass membrane protein</topology>
    </subcellularLocation>
</comment>
<evidence type="ECO:0000259" key="6">
    <source>
        <dbReference type="PROSITE" id="PS51012"/>
    </source>
</evidence>
<evidence type="ECO:0000256" key="5">
    <source>
        <dbReference type="RuleBase" id="RU361157"/>
    </source>
</evidence>
<dbReference type="PROSITE" id="PS51012">
    <property type="entry name" value="ABC_TM2"/>
    <property type="match status" value="1"/>
</dbReference>
<dbReference type="PRINTS" id="PR00164">
    <property type="entry name" value="ABC2TRNSPORT"/>
</dbReference>
<keyword evidence="8" id="KW-1185">Reference proteome</keyword>
<keyword evidence="5" id="KW-1003">Cell membrane</keyword>
<feature type="transmembrane region" description="Helical" evidence="5">
    <location>
        <begin position="135"/>
        <end position="158"/>
    </location>
</feature>
<sequence length="255" mass="26524">MTAAVLALWRREVLVFVRDRARFVGVLAQPVLFWVLFGFGFQGAVSVPGSDASYLEYLLPGMIVLAVLFTAIYSTISVVEDRQSGVLQAALVAPQPRLAIVLGVVLGGTTLALLQAVLIGLLAPFVGLRPGVGGTLVAVGAAGLVGATFTALGFGMAWRLKTTRAFHAVMNVVLIPIWLLSGAFFPLSGAPDALRWVMLANPVTHGVTLLRYGLEGLPAGVPGTTLGLLPSALVTVGGAVLAVVWAAATARRPVY</sequence>
<feature type="transmembrane region" description="Helical" evidence="5">
    <location>
        <begin position="165"/>
        <end position="187"/>
    </location>
</feature>
<dbReference type="InterPro" id="IPR000412">
    <property type="entry name" value="ABC_2_transport"/>
</dbReference>
<dbReference type="InterPro" id="IPR047817">
    <property type="entry name" value="ABC2_TM_bact-type"/>
</dbReference>
<dbReference type="EMBL" id="JAVRHT010000002">
    <property type="protein sequence ID" value="MDT0630525.1"/>
    <property type="molecule type" value="Genomic_DNA"/>
</dbReference>
<keyword evidence="4 5" id="KW-0472">Membrane</keyword>
<organism evidence="7 8">
    <name type="scientific">Rubrivirga litoralis</name>
    <dbReference type="NCBI Taxonomy" id="3075598"/>
    <lineage>
        <taxon>Bacteria</taxon>
        <taxon>Pseudomonadati</taxon>
        <taxon>Rhodothermota</taxon>
        <taxon>Rhodothermia</taxon>
        <taxon>Rhodothermales</taxon>
        <taxon>Rubricoccaceae</taxon>
        <taxon>Rubrivirga</taxon>
    </lineage>
</organism>
<feature type="domain" description="ABC transmembrane type-2" evidence="6">
    <location>
        <begin position="21"/>
        <end position="253"/>
    </location>
</feature>
<dbReference type="PANTHER" id="PTHR43229:SF2">
    <property type="entry name" value="NODULATION PROTEIN J"/>
    <property type="match status" value="1"/>
</dbReference>
<evidence type="ECO:0000313" key="7">
    <source>
        <dbReference type="EMBL" id="MDT0630525.1"/>
    </source>
</evidence>
<dbReference type="RefSeq" id="WP_311661686.1">
    <property type="nucleotide sequence ID" value="NZ_JAVRHT010000002.1"/>
</dbReference>
<evidence type="ECO:0000256" key="4">
    <source>
        <dbReference type="ARBA" id="ARBA00023136"/>
    </source>
</evidence>
<dbReference type="Proteomes" id="UP001267426">
    <property type="component" value="Unassembled WGS sequence"/>
</dbReference>
<dbReference type="Pfam" id="PF01061">
    <property type="entry name" value="ABC2_membrane"/>
    <property type="match status" value="1"/>
</dbReference>
<feature type="transmembrane region" description="Helical" evidence="5">
    <location>
        <begin position="57"/>
        <end position="79"/>
    </location>
</feature>
<keyword evidence="5" id="KW-0813">Transport</keyword>
<feature type="transmembrane region" description="Helical" evidence="5">
    <location>
        <begin position="100"/>
        <end position="123"/>
    </location>
</feature>
<protein>
    <recommendedName>
        <fullName evidence="5">Transport permease protein</fullName>
    </recommendedName>
</protein>
<evidence type="ECO:0000256" key="3">
    <source>
        <dbReference type="ARBA" id="ARBA00022989"/>
    </source>
</evidence>
<keyword evidence="2 5" id="KW-0812">Transmembrane</keyword>
<evidence type="ECO:0000256" key="1">
    <source>
        <dbReference type="ARBA" id="ARBA00004141"/>
    </source>
</evidence>
<feature type="transmembrane region" description="Helical" evidence="5">
    <location>
        <begin position="21"/>
        <end position="45"/>
    </location>
</feature>
<comment type="similarity">
    <text evidence="5">Belongs to the ABC-2 integral membrane protein family.</text>
</comment>
<feature type="transmembrane region" description="Helical" evidence="5">
    <location>
        <begin position="226"/>
        <end position="248"/>
    </location>
</feature>